<reference evidence="2" key="2">
    <citation type="journal article" date="2022" name="Hortic Res">
        <title>The genome of Dioscorea zingiberensis sheds light on the biosynthesis, origin and evolution of the medicinally important diosgenin saponins.</title>
        <authorList>
            <person name="Li Y."/>
            <person name="Tan C."/>
            <person name="Li Z."/>
            <person name="Guo J."/>
            <person name="Li S."/>
            <person name="Chen X."/>
            <person name="Wang C."/>
            <person name="Dai X."/>
            <person name="Yang H."/>
            <person name="Song W."/>
            <person name="Hou L."/>
            <person name="Xu J."/>
            <person name="Tong Z."/>
            <person name="Xu A."/>
            <person name="Yuan X."/>
            <person name="Wang W."/>
            <person name="Yang Q."/>
            <person name="Chen L."/>
            <person name="Sun Z."/>
            <person name="Wang K."/>
            <person name="Pan B."/>
            <person name="Chen J."/>
            <person name="Bao Y."/>
            <person name="Liu F."/>
            <person name="Qi X."/>
            <person name="Gang D.R."/>
            <person name="Wen J."/>
            <person name="Li J."/>
        </authorList>
    </citation>
    <scope>NUCLEOTIDE SEQUENCE</scope>
    <source>
        <strain evidence="2">Dzin_1.0</strain>
    </source>
</reference>
<dbReference type="OrthoDB" id="639356at2759"/>
<sequence>MKEFVCYKEGERQLGKNRDTNEDGGAKRRCGITRESCKPRLRVTKSKLDNHYVVSNFEEEHNHPLATPRKVGLLRSHRQVSEVKKCLMQQFSLANISTHQQMSVLELQAGGLGSIGCTERDIRNEQSRVRRKLDGHDAELLYEHFLAEKESNSSFEYVFEADSDGKLKHVFWADASMRMAYSYYGDVIVFDTTYNTNRYGMIFAPILGVNNHGKTVTFSCAFLSDETTDSFEWLFSHFCN</sequence>
<keyword evidence="3" id="KW-1185">Reference proteome</keyword>
<dbReference type="EMBL" id="JAGGNH010000006">
    <property type="protein sequence ID" value="KAJ0969504.1"/>
    <property type="molecule type" value="Genomic_DNA"/>
</dbReference>
<organism evidence="2 3">
    <name type="scientific">Dioscorea zingiberensis</name>
    <dbReference type="NCBI Taxonomy" id="325984"/>
    <lineage>
        <taxon>Eukaryota</taxon>
        <taxon>Viridiplantae</taxon>
        <taxon>Streptophyta</taxon>
        <taxon>Embryophyta</taxon>
        <taxon>Tracheophyta</taxon>
        <taxon>Spermatophyta</taxon>
        <taxon>Magnoliopsida</taxon>
        <taxon>Liliopsida</taxon>
        <taxon>Dioscoreales</taxon>
        <taxon>Dioscoreaceae</taxon>
        <taxon>Dioscorea</taxon>
    </lineage>
</organism>
<dbReference type="InterPro" id="IPR004330">
    <property type="entry name" value="FAR1_DNA_bnd_dom"/>
</dbReference>
<evidence type="ECO:0000259" key="1">
    <source>
        <dbReference type="PROSITE" id="PS50811"/>
    </source>
</evidence>
<dbReference type="Pfam" id="PF03101">
    <property type="entry name" value="FAR1"/>
    <property type="match status" value="1"/>
</dbReference>
<proteinExistence type="predicted"/>
<dbReference type="InterPro" id="IPR003657">
    <property type="entry name" value="WRKY_dom"/>
</dbReference>
<reference evidence="2" key="1">
    <citation type="submission" date="2021-03" db="EMBL/GenBank/DDBJ databases">
        <authorList>
            <person name="Li Z."/>
            <person name="Yang C."/>
        </authorList>
    </citation>
    <scope>NUCLEOTIDE SEQUENCE</scope>
    <source>
        <strain evidence="2">Dzin_1.0</strain>
        <tissue evidence="2">Leaf</tissue>
    </source>
</reference>
<dbReference type="Pfam" id="PF10551">
    <property type="entry name" value="MULE"/>
    <property type="match status" value="1"/>
</dbReference>
<dbReference type="PROSITE" id="PS50811">
    <property type="entry name" value="WRKY"/>
    <property type="match status" value="1"/>
</dbReference>
<dbReference type="GO" id="GO:0003700">
    <property type="term" value="F:DNA-binding transcription factor activity"/>
    <property type="evidence" value="ECO:0007669"/>
    <property type="project" value="InterPro"/>
</dbReference>
<comment type="caution">
    <text evidence="2">The sequence shown here is derived from an EMBL/GenBank/DDBJ whole genome shotgun (WGS) entry which is preliminary data.</text>
</comment>
<feature type="domain" description="WRKY" evidence="1">
    <location>
        <begin position="29"/>
        <end position="66"/>
    </location>
</feature>
<dbReference type="Proteomes" id="UP001085076">
    <property type="component" value="Miscellaneous, Linkage group lg06"/>
</dbReference>
<gene>
    <name evidence="2" type="ORF">J5N97_022381</name>
</gene>
<evidence type="ECO:0000313" key="3">
    <source>
        <dbReference type="Proteomes" id="UP001085076"/>
    </source>
</evidence>
<dbReference type="AlphaFoldDB" id="A0A9D5CAU5"/>
<name>A0A9D5CAU5_9LILI</name>
<evidence type="ECO:0000313" key="2">
    <source>
        <dbReference type="EMBL" id="KAJ0969504.1"/>
    </source>
</evidence>
<accession>A0A9D5CAU5</accession>
<dbReference type="GO" id="GO:0043565">
    <property type="term" value="F:sequence-specific DNA binding"/>
    <property type="evidence" value="ECO:0007669"/>
    <property type="project" value="InterPro"/>
</dbReference>
<protein>
    <recommendedName>
        <fullName evidence="1">WRKY domain-containing protein</fullName>
    </recommendedName>
</protein>
<dbReference type="PANTHER" id="PTHR47718">
    <property type="entry name" value="OS01G0519700 PROTEIN"/>
    <property type="match status" value="1"/>
</dbReference>
<dbReference type="InterPro" id="IPR018289">
    <property type="entry name" value="MULE_transposase_dom"/>
</dbReference>